<dbReference type="Proteomes" id="UP000240569">
    <property type="component" value="Unassembled WGS sequence"/>
</dbReference>
<proteinExistence type="predicted"/>
<dbReference type="EMBL" id="NEXD01000141">
    <property type="protein sequence ID" value="PSN82625.1"/>
    <property type="molecule type" value="Genomic_DNA"/>
</dbReference>
<sequence>MEKELEKERLKRYASGLPTAKQLAEKIKEEKSKQPRDVIYSLLDYWIEAERSKRLDEFLKKEE</sequence>
<accession>A0A2R6A8H5</accession>
<reference evidence="1 2" key="1">
    <citation type="submission" date="2017-04" db="EMBL/GenBank/DDBJ databases">
        <title>Novel microbial lineages endemic to geothermal iron-oxide mats fill important gaps in the evolutionary history of Archaea.</title>
        <authorList>
            <person name="Jay Z.J."/>
            <person name="Beam J.P."/>
            <person name="Dlakic M."/>
            <person name="Rusch D.B."/>
            <person name="Kozubal M.A."/>
            <person name="Inskeep W.P."/>
        </authorList>
    </citation>
    <scope>NUCLEOTIDE SEQUENCE [LARGE SCALE GENOMIC DNA]</scope>
    <source>
        <strain evidence="1">BE_D</strain>
    </source>
</reference>
<name>A0A2R6A8H5_9ARCH</name>
<protein>
    <submittedName>
        <fullName evidence="1">Uncharacterized protein</fullName>
    </submittedName>
</protein>
<comment type="caution">
    <text evidence="1">The sequence shown here is derived from an EMBL/GenBank/DDBJ whole genome shotgun (WGS) entry which is preliminary data.</text>
</comment>
<evidence type="ECO:0000313" key="1">
    <source>
        <dbReference type="EMBL" id="PSN82625.1"/>
    </source>
</evidence>
<organism evidence="1 2">
    <name type="scientific">Candidatus Marsarchaeota G1 archaeon BE_D</name>
    <dbReference type="NCBI Taxonomy" id="1978156"/>
    <lineage>
        <taxon>Archaea</taxon>
        <taxon>Candidatus Marsarchaeota</taxon>
        <taxon>Candidatus Marsarchaeota group 1</taxon>
    </lineage>
</organism>
<gene>
    <name evidence="1" type="ORF">B9Q02_11435</name>
</gene>
<dbReference type="AlphaFoldDB" id="A0A2R6A8H5"/>
<evidence type="ECO:0000313" key="2">
    <source>
        <dbReference type="Proteomes" id="UP000240569"/>
    </source>
</evidence>